<dbReference type="Gene3D" id="3.80.10.10">
    <property type="entry name" value="Ribonuclease Inhibitor"/>
    <property type="match status" value="1"/>
</dbReference>
<keyword evidence="5" id="KW-1185">Reference proteome</keyword>
<proteinExistence type="predicted"/>
<dbReference type="SMART" id="SM00369">
    <property type="entry name" value="LRR_TYP"/>
    <property type="match status" value="2"/>
</dbReference>
<dbReference type="AlphaFoldDB" id="A0A6P6MU40"/>
<dbReference type="RefSeq" id="XP_026099858.1">
    <property type="nucleotide sequence ID" value="XM_026244073.1"/>
</dbReference>
<dbReference type="Pfam" id="PF15176">
    <property type="entry name" value="LRR19-TM"/>
    <property type="match status" value="1"/>
</dbReference>
<dbReference type="GO" id="GO:1901224">
    <property type="term" value="P:positive regulation of non-canonical NF-kappaB signal transduction"/>
    <property type="evidence" value="ECO:0007669"/>
    <property type="project" value="TreeGrafter"/>
</dbReference>
<feature type="compositionally biased region" description="Basic and acidic residues" evidence="3">
    <location>
        <begin position="320"/>
        <end position="330"/>
    </location>
</feature>
<feature type="region of interest" description="Disordered" evidence="3">
    <location>
        <begin position="298"/>
        <end position="330"/>
    </location>
</feature>
<evidence type="ECO:0000256" key="1">
    <source>
        <dbReference type="ARBA" id="ARBA00022614"/>
    </source>
</evidence>
<dbReference type="InterPro" id="IPR032675">
    <property type="entry name" value="LRR_dom_sf"/>
</dbReference>
<protein>
    <submittedName>
        <fullName evidence="6">Leucine-rich repeat-containing protein 19</fullName>
    </submittedName>
</protein>
<keyword evidence="4" id="KW-0732">Signal</keyword>
<feature type="chain" id="PRO_5028474578" evidence="4">
    <location>
        <begin position="23"/>
        <end position="330"/>
    </location>
</feature>
<dbReference type="KEGG" id="caua:113070682"/>
<feature type="compositionally biased region" description="Acidic residues" evidence="3">
    <location>
        <begin position="304"/>
        <end position="315"/>
    </location>
</feature>
<dbReference type="Proteomes" id="UP000515129">
    <property type="component" value="Chromosome 5"/>
</dbReference>
<evidence type="ECO:0000313" key="5">
    <source>
        <dbReference type="Proteomes" id="UP000515129"/>
    </source>
</evidence>
<feature type="compositionally biased region" description="Polar residues" evidence="3">
    <location>
        <begin position="181"/>
        <end position="194"/>
    </location>
</feature>
<dbReference type="Pfam" id="PF13855">
    <property type="entry name" value="LRR_8"/>
    <property type="match status" value="1"/>
</dbReference>
<keyword evidence="2" id="KW-0677">Repeat</keyword>
<dbReference type="InterPro" id="IPR003591">
    <property type="entry name" value="Leu-rich_rpt_typical-subtyp"/>
</dbReference>
<accession>A0A6P6MU40</accession>
<dbReference type="PANTHER" id="PTHR31450">
    <property type="entry name" value="LEUCINE-RICH REPEAT-CONTAINING PROTEIN 19 LRRC19 FAMILY MEMBER"/>
    <property type="match status" value="1"/>
</dbReference>
<dbReference type="InterPro" id="IPR001611">
    <property type="entry name" value="Leu-rich_rpt"/>
</dbReference>
<name>A0A6P6MU40_CARAU</name>
<keyword evidence="1" id="KW-0433">Leucine-rich repeat</keyword>
<dbReference type="GO" id="GO:0005886">
    <property type="term" value="C:plasma membrane"/>
    <property type="evidence" value="ECO:0007669"/>
    <property type="project" value="TreeGrafter"/>
</dbReference>
<dbReference type="PANTHER" id="PTHR31450:SF4">
    <property type="entry name" value="LEUCINE-RICH REPEAT-CONTAINING PROTEIN 19"/>
    <property type="match status" value="1"/>
</dbReference>
<reference evidence="6" key="1">
    <citation type="submission" date="2025-08" db="UniProtKB">
        <authorList>
            <consortium name="RefSeq"/>
        </authorList>
    </citation>
    <scope>IDENTIFICATION</scope>
    <source>
        <strain evidence="6">Wakin</strain>
        <tissue evidence="6">Muscle</tissue>
    </source>
</reference>
<dbReference type="GO" id="GO:0038023">
    <property type="term" value="F:signaling receptor activity"/>
    <property type="evidence" value="ECO:0007669"/>
    <property type="project" value="TreeGrafter"/>
</dbReference>
<sequence length="330" mass="36558">MSGRQMCVVWVAALLMSSGVIAQQVDMSNTSLTEIPEDTPTNITRWILSNNSLVMSAADINTLQKHLRITMLDLSYNHIQMLPPGAFDSLTNLEILKLRGNRLQTLDKDIFKGVRNLKSLDLKENPWMCSCSLTSLVKELNDSGVLIGKEVICYSPQKTAVLDGHTSCSIQATTIKTSVETSTATTLNPRSTPTPAAPIKPSNSRGLTARDGETHTGSHSWKFLLGVVALTLSTSILIVCAVKSPSWYKLLFNYRHQRLREDVEHSVFNTGRFSNFSLDTEQTDTSVQELDEDLDTGLSLQPFQEDDDGFIEDGYIEPGNYREHADADES</sequence>
<evidence type="ECO:0000256" key="2">
    <source>
        <dbReference type="ARBA" id="ARBA00022737"/>
    </source>
</evidence>
<evidence type="ECO:0000256" key="4">
    <source>
        <dbReference type="SAM" id="SignalP"/>
    </source>
</evidence>
<feature type="region of interest" description="Disordered" evidence="3">
    <location>
        <begin position="181"/>
        <end position="215"/>
    </location>
</feature>
<organism evidence="5 6">
    <name type="scientific">Carassius auratus</name>
    <name type="common">Goldfish</name>
    <dbReference type="NCBI Taxonomy" id="7957"/>
    <lineage>
        <taxon>Eukaryota</taxon>
        <taxon>Metazoa</taxon>
        <taxon>Chordata</taxon>
        <taxon>Craniata</taxon>
        <taxon>Vertebrata</taxon>
        <taxon>Euteleostomi</taxon>
        <taxon>Actinopterygii</taxon>
        <taxon>Neopterygii</taxon>
        <taxon>Teleostei</taxon>
        <taxon>Ostariophysi</taxon>
        <taxon>Cypriniformes</taxon>
        <taxon>Cyprinidae</taxon>
        <taxon>Cyprininae</taxon>
        <taxon>Carassius</taxon>
    </lineage>
</organism>
<gene>
    <name evidence="6" type="primary">LOC113070682</name>
</gene>
<dbReference type="SUPFAM" id="SSF52058">
    <property type="entry name" value="L domain-like"/>
    <property type="match status" value="1"/>
</dbReference>
<evidence type="ECO:0000256" key="3">
    <source>
        <dbReference type="SAM" id="MobiDB-lite"/>
    </source>
</evidence>
<dbReference type="OrthoDB" id="1394818at2759"/>
<feature type="signal peptide" evidence="4">
    <location>
        <begin position="1"/>
        <end position="22"/>
    </location>
</feature>
<evidence type="ECO:0000313" key="6">
    <source>
        <dbReference type="RefSeq" id="XP_026099858.1"/>
    </source>
</evidence>